<sequence length="36" mass="4081">MVLLCRVQIPTKHIKRVRGTKTDNLQTSSRLLAGVF</sequence>
<accession>A0A8S5SKY8</accession>
<dbReference type="EMBL" id="BK032612">
    <property type="protein sequence ID" value="DAF51234.1"/>
    <property type="molecule type" value="Genomic_DNA"/>
</dbReference>
<organism evidence="1">
    <name type="scientific">Siphoviridae sp. ctk5O4</name>
    <dbReference type="NCBI Taxonomy" id="2827921"/>
    <lineage>
        <taxon>Viruses</taxon>
        <taxon>Duplodnaviria</taxon>
        <taxon>Heunggongvirae</taxon>
        <taxon>Uroviricota</taxon>
        <taxon>Caudoviricetes</taxon>
    </lineage>
</organism>
<evidence type="ECO:0000313" key="1">
    <source>
        <dbReference type="EMBL" id="DAF51234.1"/>
    </source>
</evidence>
<protein>
    <submittedName>
        <fullName evidence="1">Uncharacterized protein</fullName>
    </submittedName>
</protein>
<reference evidence="1" key="1">
    <citation type="journal article" date="2021" name="Proc. Natl. Acad. Sci. U.S.A.">
        <title>A Catalog of Tens of Thousands of Viruses from Human Metagenomes Reveals Hidden Associations with Chronic Diseases.</title>
        <authorList>
            <person name="Tisza M.J."/>
            <person name="Buck C.B."/>
        </authorList>
    </citation>
    <scope>NUCLEOTIDE SEQUENCE</scope>
    <source>
        <strain evidence="1">Ctk5O4</strain>
    </source>
</reference>
<name>A0A8S5SKY8_9CAUD</name>
<proteinExistence type="predicted"/>